<comment type="similarity">
    <text evidence="7">Belongs to the binding-protein-dependent transport system permease family.</text>
</comment>
<proteinExistence type="inferred from homology"/>
<dbReference type="SUPFAM" id="SSF161098">
    <property type="entry name" value="MetI-like"/>
    <property type="match status" value="1"/>
</dbReference>
<evidence type="ECO:0000259" key="8">
    <source>
        <dbReference type="PROSITE" id="PS50928"/>
    </source>
</evidence>
<dbReference type="EMBL" id="CP049934">
    <property type="protein sequence ID" value="QIM17204.1"/>
    <property type="molecule type" value="Genomic_DNA"/>
</dbReference>
<evidence type="ECO:0000313" key="9">
    <source>
        <dbReference type="EMBL" id="QIM17204.1"/>
    </source>
</evidence>
<keyword evidence="6 7" id="KW-0472">Membrane</keyword>
<keyword evidence="3" id="KW-1003">Cell membrane</keyword>
<feature type="transmembrane region" description="Helical" evidence="7">
    <location>
        <begin position="291"/>
        <end position="317"/>
    </location>
</feature>
<dbReference type="KEGG" id="lins:G7067_13540"/>
<keyword evidence="4 7" id="KW-0812">Transmembrane</keyword>
<dbReference type="Pfam" id="PF19300">
    <property type="entry name" value="BPD_transp_1_N"/>
    <property type="match status" value="1"/>
</dbReference>
<dbReference type="AlphaFoldDB" id="A0A6G8FLH6"/>
<feature type="transmembrane region" description="Helical" evidence="7">
    <location>
        <begin position="245"/>
        <end position="271"/>
    </location>
</feature>
<sequence length="328" mass="34886">MYPVASRSVARNKLARTLTLRIASVLLILLVLSFITFTLLYLAPGDLVKNLLGNRPSTPEAIAAVRAQYHLDDPFLVRYVDWLLSALRGDFGVSIRLQQPVTMVIASRIGVTTGLIGLSFLVAVVSAIPLGILSAARNGTRIDRASNAVSLFGLSAPSFALAILAISVFALWIPIFPAYGAGNGGIDRLWHLVLPAAVLAAGIGAILMRMTRAAVLRELESDAITFARSRGVTEGTIQRIALRGALIPIVTSAGLILTFIIGGTIIVETVFALPGIGQLLQEAVLFKDLPVVQAITLLIAAAIAIITIIVDVSYLLLDPRVRARELNA</sequence>
<gene>
    <name evidence="9" type="ORF">G7067_13540</name>
</gene>
<dbReference type="InterPro" id="IPR000515">
    <property type="entry name" value="MetI-like"/>
</dbReference>
<keyword evidence="10" id="KW-1185">Reference proteome</keyword>
<evidence type="ECO:0000256" key="7">
    <source>
        <dbReference type="RuleBase" id="RU363032"/>
    </source>
</evidence>
<feature type="transmembrane region" description="Helical" evidence="7">
    <location>
        <begin position="20"/>
        <end position="43"/>
    </location>
</feature>
<feature type="domain" description="ABC transmembrane type-1" evidence="8">
    <location>
        <begin position="109"/>
        <end position="310"/>
    </location>
</feature>
<dbReference type="GO" id="GO:0005886">
    <property type="term" value="C:plasma membrane"/>
    <property type="evidence" value="ECO:0007669"/>
    <property type="project" value="UniProtKB-SubCell"/>
</dbReference>
<organism evidence="9 10">
    <name type="scientific">Leucobacter insecticola</name>
    <dbReference type="NCBI Taxonomy" id="2714934"/>
    <lineage>
        <taxon>Bacteria</taxon>
        <taxon>Bacillati</taxon>
        <taxon>Actinomycetota</taxon>
        <taxon>Actinomycetes</taxon>
        <taxon>Micrococcales</taxon>
        <taxon>Microbacteriaceae</taxon>
        <taxon>Leucobacter</taxon>
    </lineage>
</organism>
<evidence type="ECO:0000256" key="4">
    <source>
        <dbReference type="ARBA" id="ARBA00022692"/>
    </source>
</evidence>
<evidence type="ECO:0000256" key="1">
    <source>
        <dbReference type="ARBA" id="ARBA00004651"/>
    </source>
</evidence>
<dbReference type="InterPro" id="IPR035906">
    <property type="entry name" value="MetI-like_sf"/>
</dbReference>
<dbReference type="PROSITE" id="PS50928">
    <property type="entry name" value="ABC_TM1"/>
    <property type="match status" value="1"/>
</dbReference>
<evidence type="ECO:0000256" key="3">
    <source>
        <dbReference type="ARBA" id="ARBA00022475"/>
    </source>
</evidence>
<dbReference type="Pfam" id="PF00528">
    <property type="entry name" value="BPD_transp_1"/>
    <property type="match status" value="1"/>
</dbReference>
<reference evidence="9 10" key="1">
    <citation type="submission" date="2020-03" db="EMBL/GenBank/DDBJ databases">
        <title>Leucobacter sp. nov., isolated from beetles.</title>
        <authorList>
            <person name="Hyun D.-W."/>
            <person name="Bae J.-W."/>
        </authorList>
    </citation>
    <scope>NUCLEOTIDE SEQUENCE [LARGE SCALE GENOMIC DNA]</scope>
    <source>
        <strain evidence="9 10">HDW9B</strain>
    </source>
</reference>
<accession>A0A6G8FLH6</accession>
<dbReference type="InterPro" id="IPR045621">
    <property type="entry name" value="BPD_transp_1_N"/>
</dbReference>
<keyword evidence="5 7" id="KW-1133">Transmembrane helix</keyword>
<feature type="transmembrane region" description="Helical" evidence="7">
    <location>
        <begin position="115"/>
        <end position="136"/>
    </location>
</feature>
<evidence type="ECO:0000256" key="6">
    <source>
        <dbReference type="ARBA" id="ARBA00023136"/>
    </source>
</evidence>
<dbReference type="PANTHER" id="PTHR43163:SF6">
    <property type="entry name" value="DIPEPTIDE TRANSPORT SYSTEM PERMEASE PROTEIN DPPB-RELATED"/>
    <property type="match status" value="1"/>
</dbReference>
<feature type="transmembrane region" description="Helical" evidence="7">
    <location>
        <begin position="189"/>
        <end position="208"/>
    </location>
</feature>
<dbReference type="PANTHER" id="PTHR43163">
    <property type="entry name" value="DIPEPTIDE TRANSPORT SYSTEM PERMEASE PROTEIN DPPB-RELATED"/>
    <property type="match status" value="1"/>
</dbReference>
<dbReference type="GO" id="GO:0055085">
    <property type="term" value="P:transmembrane transport"/>
    <property type="evidence" value="ECO:0007669"/>
    <property type="project" value="InterPro"/>
</dbReference>
<evidence type="ECO:0000256" key="2">
    <source>
        <dbReference type="ARBA" id="ARBA00022448"/>
    </source>
</evidence>
<keyword evidence="2 7" id="KW-0813">Transport</keyword>
<evidence type="ECO:0000313" key="10">
    <source>
        <dbReference type="Proteomes" id="UP000501387"/>
    </source>
</evidence>
<dbReference type="Proteomes" id="UP000501387">
    <property type="component" value="Chromosome"/>
</dbReference>
<feature type="transmembrane region" description="Helical" evidence="7">
    <location>
        <begin position="148"/>
        <end position="177"/>
    </location>
</feature>
<evidence type="ECO:0000256" key="5">
    <source>
        <dbReference type="ARBA" id="ARBA00022989"/>
    </source>
</evidence>
<name>A0A6G8FLH6_9MICO</name>
<comment type="subcellular location">
    <subcellularLocation>
        <location evidence="1 7">Cell membrane</location>
        <topology evidence="1 7">Multi-pass membrane protein</topology>
    </subcellularLocation>
</comment>
<protein>
    <submittedName>
        <fullName evidence="9">ABC transporter permease</fullName>
    </submittedName>
</protein>
<dbReference type="Gene3D" id="1.10.3720.10">
    <property type="entry name" value="MetI-like"/>
    <property type="match status" value="1"/>
</dbReference>